<feature type="domain" description="Nudix hydrolase" evidence="6">
    <location>
        <begin position="9"/>
        <end position="148"/>
    </location>
</feature>
<evidence type="ECO:0000313" key="7">
    <source>
        <dbReference type="EMBL" id="KAK6589163.1"/>
    </source>
</evidence>
<dbReference type="GO" id="GO:0004081">
    <property type="term" value="F:bis(5'-nucleosyl)-tetraphosphatase (asymmetrical) activity"/>
    <property type="evidence" value="ECO:0007669"/>
    <property type="project" value="TreeGrafter"/>
</dbReference>
<protein>
    <recommendedName>
        <fullName evidence="2">Bis(5'-nucleosyl)-tetraphosphatase [asymmetrical]</fullName>
    </recommendedName>
    <alternativeName>
        <fullName evidence="5">Diadenosine 5',5'''-P1,P4-tetraphosphate asymmetrical hydrolase</fullName>
    </alternativeName>
</protein>
<comment type="similarity">
    <text evidence="1">Belongs to the Nudix hydrolase family.</text>
</comment>
<evidence type="ECO:0000256" key="1">
    <source>
        <dbReference type="ARBA" id="ARBA00005582"/>
    </source>
</evidence>
<dbReference type="Proteomes" id="UP001311799">
    <property type="component" value="Unassembled WGS sequence"/>
</dbReference>
<name>A0AAV9XWP5_9CRYT</name>
<evidence type="ECO:0000259" key="6">
    <source>
        <dbReference type="PROSITE" id="PS51462"/>
    </source>
</evidence>
<dbReference type="InterPro" id="IPR015797">
    <property type="entry name" value="NUDIX_hydrolase-like_dom_sf"/>
</dbReference>
<evidence type="ECO:0000256" key="3">
    <source>
        <dbReference type="ARBA" id="ARBA00022741"/>
    </source>
</evidence>
<gene>
    <name evidence="7" type="ORF">RS030_223494</name>
</gene>
<dbReference type="PANTHER" id="PTHR21340:SF0">
    <property type="entry name" value="BIS(5'-NUCLEOSYL)-TETRAPHOSPHATASE [ASYMMETRICAL]"/>
    <property type="match status" value="1"/>
</dbReference>
<accession>A0AAV9XWP5</accession>
<evidence type="ECO:0000256" key="5">
    <source>
        <dbReference type="ARBA" id="ARBA00032644"/>
    </source>
</evidence>
<dbReference type="PANTHER" id="PTHR21340">
    <property type="entry name" value="DIADENOSINE 5,5-P1,P4-TETRAPHOSPHATE PYROPHOSPHOHYDROLASE MUTT"/>
    <property type="match status" value="1"/>
</dbReference>
<dbReference type="CDD" id="cd03428">
    <property type="entry name" value="NUDIX_Ap4A_Nudt2"/>
    <property type="match status" value="1"/>
</dbReference>
<dbReference type="InterPro" id="IPR051325">
    <property type="entry name" value="Nudix_hydrolase_domain"/>
</dbReference>
<dbReference type="InterPro" id="IPR003565">
    <property type="entry name" value="Tetra_PHTase"/>
</dbReference>
<dbReference type="PRINTS" id="PR01405">
    <property type="entry name" value="TETRPHPHTASE"/>
</dbReference>
<comment type="caution">
    <text evidence="7">The sequence shown here is derived from an EMBL/GenBank/DDBJ whole genome shotgun (WGS) entry which is preliminary data.</text>
</comment>
<evidence type="ECO:0000313" key="8">
    <source>
        <dbReference type="Proteomes" id="UP001311799"/>
    </source>
</evidence>
<dbReference type="Pfam" id="PF00293">
    <property type="entry name" value="NUDIX"/>
    <property type="match status" value="1"/>
</dbReference>
<proteinExistence type="inferred from homology"/>
<dbReference type="Gene3D" id="3.90.79.10">
    <property type="entry name" value="Nucleoside Triphosphate Pyrophosphohydrolase"/>
    <property type="match status" value="1"/>
</dbReference>
<evidence type="ECO:0000256" key="2">
    <source>
        <dbReference type="ARBA" id="ARBA00018911"/>
    </source>
</evidence>
<dbReference type="EMBL" id="JAWDEY010000014">
    <property type="protein sequence ID" value="KAK6589163.1"/>
    <property type="molecule type" value="Genomic_DNA"/>
</dbReference>
<organism evidence="7 8">
    <name type="scientific">Cryptosporidium xiaoi</name>
    <dbReference type="NCBI Taxonomy" id="659607"/>
    <lineage>
        <taxon>Eukaryota</taxon>
        <taxon>Sar</taxon>
        <taxon>Alveolata</taxon>
        <taxon>Apicomplexa</taxon>
        <taxon>Conoidasida</taxon>
        <taxon>Coccidia</taxon>
        <taxon>Eucoccidiorida</taxon>
        <taxon>Eimeriorina</taxon>
        <taxon>Cryptosporidiidae</taxon>
        <taxon>Cryptosporidium</taxon>
    </lineage>
</organism>
<keyword evidence="3" id="KW-0547">Nucleotide-binding</keyword>
<keyword evidence="8" id="KW-1185">Reference proteome</keyword>
<dbReference type="GO" id="GO:0006167">
    <property type="term" value="P:AMP biosynthetic process"/>
    <property type="evidence" value="ECO:0007669"/>
    <property type="project" value="TreeGrafter"/>
</dbReference>
<dbReference type="InterPro" id="IPR000086">
    <property type="entry name" value="NUDIX_hydrolase_dom"/>
</dbReference>
<dbReference type="SUPFAM" id="SSF55811">
    <property type="entry name" value="Nudix"/>
    <property type="match status" value="1"/>
</dbReference>
<dbReference type="GO" id="GO:0000166">
    <property type="term" value="F:nucleotide binding"/>
    <property type="evidence" value="ECO:0007669"/>
    <property type="project" value="UniProtKB-KW"/>
</dbReference>
<reference evidence="7 8" key="1">
    <citation type="submission" date="2023-10" db="EMBL/GenBank/DDBJ databases">
        <title>Comparative genomics analysis reveals potential genetic determinants of host preference in Cryptosporidium xiaoi.</title>
        <authorList>
            <person name="Xiao L."/>
            <person name="Li J."/>
        </authorList>
    </citation>
    <scope>NUCLEOTIDE SEQUENCE [LARGE SCALE GENOMIC DNA]</scope>
    <source>
        <strain evidence="7 8">52996</strain>
    </source>
</reference>
<sequence>MCSTVEEDVGITAAGIILFSNRCKSDLNNDFDPCFLLLKCSKNGHWSPPKGMAEEDEVDNLIKTAYRETMEESGIHSKKIKIYDNFLKEIHYKAWNRRKRVVYYLGECESIPEVTISDEHSEYKWAGIEEVRKLVEFESLLQILESAYERIVNEKGKWYKQSK</sequence>
<dbReference type="PROSITE" id="PS51462">
    <property type="entry name" value="NUDIX"/>
    <property type="match status" value="1"/>
</dbReference>
<dbReference type="GO" id="GO:0006754">
    <property type="term" value="P:ATP biosynthetic process"/>
    <property type="evidence" value="ECO:0007669"/>
    <property type="project" value="TreeGrafter"/>
</dbReference>
<dbReference type="AlphaFoldDB" id="A0AAV9XWP5"/>
<evidence type="ECO:0000256" key="4">
    <source>
        <dbReference type="ARBA" id="ARBA00022801"/>
    </source>
</evidence>
<keyword evidence="4 7" id="KW-0378">Hydrolase</keyword>